<comment type="caution">
    <text evidence="7">The sequence shown here is derived from an EMBL/GenBank/DDBJ whole genome shotgun (WGS) entry which is preliminary data.</text>
</comment>
<comment type="similarity">
    <text evidence="1 3 5">Belongs to the GrpE family.</text>
</comment>
<feature type="region of interest" description="Disordered" evidence="6">
    <location>
        <begin position="1"/>
        <end position="38"/>
    </location>
</feature>
<comment type="function">
    <text evidence="3 4">Participates actively in the response to hyperosmotic and heat shock by preventing the aggregation of stress-denatured proteins, in association with DnaK and GrpE. It is the nucleotide exchange factor for DnaK and may function as a thermosensor. Unfolded proteins bind initially to DnaJ; upon interaction with the DnaJ-bound protein, DnaK hydrolyzes its bound ATP, resulting in the formation of a stable complex. GrpE releases ADP from DnaK; ATP binding to DnaK triggers the release of the substrate protein, thus completing the reaction cycle. Several rounds of ATP-dependent interactions between DnaJ, DnaK and GrpE are required for fully efficient folding.</text>
</comment>
<dbReference type="Gene3D" id="3.90.20.20">
    <property type="match status" value="1"/>
</dbReference>
<protein>
    <recommendedName>
        <fullName evidence="3 4">Protein GrpE</fullName>
    </recommendedName>
    <alternativeName>
        <fullName evidence="3">HSP-70 cofactor</fullName>
    </alternativeName>
</protein>
<dbReference type="Pfam" id="PF01025">
    <property type="entry name" value="GrpE"/>
    <property type="match status" value="1"/>
</dbReference>
<dbReference type="PRINTS" id="PR00773">
    <property type="entry name" value="GRPEPROTEIN"/>
</dbReference>
<dbReference type="PROSITE" id="PS01071">
    <property type="entry name" value="GRPE"/>
    <property type="match status" value="1"/>
</dbReference>
<evidence type="ECO:0000256" key="2">
    <source>
        <dbReference type="ARBA" id="ARBA00023186"/>
    </source>
</evidence>
<evidence type="ECO:0000313" key="7">
    <source>
        <dbReference type="EMBL" id="MBP1930509.1"/>
    </source>
</evidence>
<keyword evidence="2 3" id="KW-0143">Chaperone</keyword>
<dbReference type="NCBIfam" id="NF010738">
    <property type="entry name" value="PRK14140.1"/>
    <property type="match status" value="1"/>
</dbReference>
<comment type="subcellular location">
    <subcellularLocation>
        <location evidence="3">Cytoplasm</location>
    </subcellularLocation>
</comment>
<dbReference type="SUPFAM" id="SSF58014">
    <property type="entry name" value="Coiled-coil domain of nucleotide exchange factor GrpE"/>
    <property type="match status" value="1"/>
</dbReference>
<proteinExistence type="inferred from homology"/>
<dbReference type="PANTHER" id="PTHR21237">
    <property type="entry name" value="GRPE PROTEIN"/>
    <property type="match status" value="1"/>
</dbReference>
<reference evidence="7 8" key="1">
    <citation type="submission" date="2021-03" db="EMBL/GenBank/DDBJ databases">
        <title>Genomic Encyclopedia of Type Strains, Phase IV (KMG-IV): sequencing the most valuable type-strain genomes for metagenomic binning, comparative biology and taxonomic classification.</title>
        <authorList>
            <person name="Goeker M."/>
        </authorList>
    </citation>
    <scope>NUCLEOTIDE SEQUENCE [LARGE SCALE GENOMIC DNA]</scope>
    <source>
        <strain evidence="7 8">DSM 24738</strain>
    </source>
</reference>
<evidence type="ECO:0000256" key="3">
    <source>
        <dbReference type="HAMAP-Rule" id="MF_01151"/>
    </source>
</evidence>
<feature type="compositionally biased region" description="Polar residues" evidence="6">
    <location>
        <begin position="1"/>
        <end position="10"/>
    </location>
</feature>
<keyword evidence="8" id="KW-1185">Reference proteome</keyword>
<sequence>MSNENQVNEQETVDEVKLDEANETTEHAQEADADSNVEIEQLKKQVEENYNRYLRVQADFDNYRKRTRREQEELIRYAAQSVIEGLLPALDNLERALAAAKDSQDVDSLTKGVDMVFRQIVQTLEQEGLQAIETVGKPFDPHFHQAVMQEESPDHEAGMVIQELQKGYQLKDRVIRPSMVKVSS</sequence>
<dbReference type="EMBL" id="JAGGKT010000001">
    <property type="protein sequence ID" value="MBP1930509.1"/>
    <property type="molecule type" value="Genomic_DNA"/>
</dbReference>
<keyword evidence="3" id="KW-0963">Cytoplasm</keyword>
<evidence type="ECO:0000256" key="6">
    <source>
        <dbReference type="SAM" id="MobiDB-lite"/>
    </source>
</evidence>
<gene>
    <name evidence="3" type="primary">grpE</name>
    <name evidence="7" type="ORF">J2Z37_000496</name>
</gene>
<name>A0ABS4GJS2_9BACL</name>
<dbReference type="InterPro" id="IPR013805">
    <property type="entry name" value="GrpE_CC"/>
</dbReference>
<dbReference type="Gene3D" id="2.30.22.10">
    <property type="entry name" value="Head domain of nucleotide exchange factor GrpE"/>
    <property type="match status" value="1"/>
</dbReference>
<evidence type="ECO:0000256" key="1">
    <source>
        <dbReference type="ARBA" id="ARBA00009054"/>
    </source>
</evidence>
<comment type="subunit">
    <text evidence="3">Homodimer.</text>
</comment>
<dbReference type="Proteomes" id="UP001519343">
    <property type="component" value="Unassembled WGS sequence"/>
</dbReference>
<dbReference type="InterPro" id="IPR009012">
    <property type="entry name" value="GrpE_head"/>
</dbReference>
<dbReference type="SUPFAM" id="SSF51064">
    <property type="entry name" value="Head domain of nucleotide exchange factor GrpE"/>
    <property type="match status" value="1"/>
</dbReference>
<organism evidence="7 8">
    <name type="scientific">Ammoniphilus resinae</name>
    <dbReference type="NCBI Taxonomy" id="861532"/>
    <lineage>
        <taxon>Bacteria</taxon>
        <taxon>Bacillati</taxon>
        <taxon>Bacillota</taxon>
        <taxon>Bacilli</taxon>
        <taxon>Bacillales</taxon>
        <taxon>Paenibacillaceae</taxon>
        <taxon>Aneurinibacillus group</taxon>
        <taxon>Ammoniphilus</taxon>
    </lineage>
</organism>
<evidence type="ECO:0000256" key="4">
    <source>
        <dbReference type="RuleBase" id="RU000639"/>
    </source>
</evidence>
<keyword evidence="3 4" id="KW-0346">Stress response</keyword>
<dbReference type="PANTHER" id="PTHR21237:SF23">
    <property type="entry name" value="GRPE PROTEIN HOMOLOG, MITOCHONDRIAL"/>
    <property type="match status" value="1"/>
</dbReference>
<dbReference type="CDD" id="cd00446">
    <property type="entry name" value="GrpE"/>
    <property type="match status" value="1"/>
</dbReference>
<accession>A0ABS4GJS2</accession>
<evidence type="ECO:0000313" key="8">
    <source>
        <dbReference type="Proteomes" id="UP001519343"/>
    </source>
</evidence>
<dbReference type="HAMAP" id="MF_01151">
    <property type="entry name" value="GrpE"/>
    <property type="match status" value="1"/>
</dbReference>
<evidence type="ECO:0000256" key="5">
    <source>
        <dbReference type="RuleBase" id="RU004478"/>
    </source>
</evidence>
<feature type="compositionally biased region" description="Basic and acidic residues" evidence="6">
    <location>
        <begin position="14"/>
        <end position="30"/>
    </location>
</feature>
<dbReference type="RefSeq" id="WP_342453768.1">
    <property type="nucleotide sequence ID" value="NZ_JAGGKT010000001.1"/>
</dbReference>
<dbReference type="InterPro" id="IPR000740">
    <property type="entry name" value="GrpE"/>
</dbReference>